<proteinExistence type="predicted"/>
<protein>
    <recommendedName>
        <fullName evidence="3">SH3b domain-containing protein</fullName>
    </recommendedName>
</protein>
<dbReference type="Proteomes" id="UP000245444">
    <property type="component" value="Chromosome"/>
</dbReference>
<feature type="domain" description="SH3b" evidence="3">
    <location>
        <begin position="52"/>
        <end position="102"/>
    </location>
</feature>
<organism evidence="4 5">
    <name type="scientific">Methylobacterium terrae</name>
    <dbReference type="NCBI Taxonomy" id="2202827"/>
    <lineage>
        <taxon>Bacteria</taxon>
        <taxon>Pseudomonadati</taxon>
        <taxon>Pseudomonadota</taxon>
        <taxon>Alphaproteobacteria</taxon>
        <taxon>Hyphomicrobiales</taxon>
        <taxon>Methylobacteriaceae</taxon>
        <taxon>Methylobacterium</taxon>
    </lineage>
</organism>
<evidence type="ECO:0000256" key="2">
    <source>
        <dbReference type="SAM" id="SignalP"/>
    </source>
</evidence>
<dbReference type="EMBL" id="CP029553">
    <property type="protein sequence ID" value="AWN49036.1"/>
    <property type="molecule type" value="Genomic_DNA"/>
</dbReference>
<evidence type="ECO:0000256" key="1">
    <source>
        <dbReference type="SAM" id="MobiDB-lite"/>
    </source>
</evidence>
<dbReference type="Gene3D" id="2.30.30.40">
    <property type="entry name" value="SH3 Domains"/>
    <property type="match status" value="1"/>
</dbReference>
<feature type="signal peptide" evidence="2">
    <location>
        <begin position="1"/>
        <end position="33"/>
    </location>
</feature>
<dbReference type="InterPro" id="IPR003646">
    <property type="entry name" value="SH3-like_bac-type"/>
</dbReference>
<accession>A0A2U8WUL4</accession>
<gene>
    <name evidence="4" type="ORF">DK419_23960</name>
</gene>
<evidence type="ECO:0000313" key="4">
    <source>
        <dbReference type="EMBL" id="AWN49036.1"/>
    </source>
</evidence>
<keyword evidence="5" id="KW-1185">Reference proteome</keyword>
<dbReference type="AlphaFoldDB" id="A0A2U8WUL4"/>
<keyword evidence="2" id="KW-0732">Signal</keyword>
<reference evidence="4 5" key="1">
    <citation type="submission" date="2018-05" db="EMBL/GenBank/DDBJ databases">
        <title>Complete Genome Sequence of Methylobacterium sp. 17Sr1-28.</title>
        <authorList>
            <person name="Srinivasan S."/>
        </authorList>
    </citation>
    <scope>NUCLEOTIDE SEQUENCE [LARGE SCALE GENOMIC DNA]</scope>
    <source>
        <strain evidence="4 5">17Sr1-28</strain>
    </source>
</reference>
<dbReference type="KEGG" id="mtea:DK419_23960"/>
<evidence type="ECO:0000313" key="5">
    <source>
        <dbReference type="Proteomes" id="UP000245444"/>
    </source>
</evidence>
<sequence length="391" mass="43050">MSVVRPSRLDVRAMLKQGVLAAIILASVSSAQAESGGYSYPVGLDENGDNFLALRSRPTTQEGVRLRKLAPGTLFGVIGRQGAWYNVRLLDGESGWVYGRYVGCCARGPQEPAPAVAQTTQIVVQSGEAETARLRGQVAQLTALVRANQEKQERREREAAAAARPAPEAERPFADEDALAGLSARFEQATANRASYLTPTRPDDQDLGRTARAASEQFPKVPYYIPGTRESGRFWIEPRVGDTGRLSYDLVFVDPRAGVDQKRAVIDLTPEQLDRMKLAVGKISSWSDIAHRNEVRRHYRKRVDCFPEAACPRDGDKIDGQSSTEIVFFVNEDGSTGGRIQRNKGRYDEGYNVSVKSARLLASYLGYVQSRGERDYAAGTRTAADLDVMFR</sequence>
<dbReference type="OrthoDB" id="9816009at2"/>
<name>A0A2U8WUL4_9HYPH</name>
<feature type="compositionally biased region" description="Basic and acidic residues" evidence="1">
    <location>
        <begin position="148"/>
        <end position="159"/>
    </location>
</feature>
<feature type="chain" id="PRO_5016095641" description="SH3b domain-containing protein" evidence="2">
    <location>
        <begin position="34"/>
        <end position="391"/>
    </location>
</feature>
<feature type="region of interest" description="Disordered" evidence="1">
    <location>
        <begin position="148"/>
        <end position="172"/>
    </location>
</feature>
<dbReference type="Pfam" id="PF08239">
    <property type="entry name" value="SH3_3"/>
    <property type="match status" value="1"/>
</dbReference>
<evidence type="ECO:0000259" key="3">
    <source>
        <dbReference type="Pfam" id="PF08239"/>
    </source>
</evidence>
<feature type="region of interest" description="Disordered" evidence="1">
    <location>
        <begin position="193"/>
        <end position="213"/>
    </location>
</feature>